<evidence type="ECO:0000256" key="1">
    <source>
        <dbReference type="ARBA" id="ARBA00006914"/>
    </source>
</evidence>
<accession>A0ABU3N9D9</accession>
<gene>
    <name evidence="5" type="ORF">MZO42_19550</name>
</gene>
<keyword evidence="2" id="KW-0547">Nucleotide-binding</keyword>
<evidence type="ECO:0000256" key="3">
    <source>
        <dbReference type="ARBA" id="ARBA00022840"/>
    </source>
</evidence>
<dbReference type="Gene3D" id="3.40.50.300">
    <property type="entry name" value="P-loop containing nucleotide triphosphate hydrolases"/>
    <property type="match status" value="1"/>
</dbReference>
<reference evidence="5" key="1">
    <citation type="submission" date="2022-04" db="EMBL/GenBank/DDBJ databases">
        <title>Tomato heritable bacteria conferring resistance against bacterial wilt.</title>
        <authorList>
            <person name="Yin J."/>
        </authorList>
    </citation>
    <scope>NUCLEOTIDE SEQUENCE</scope>
    <source>
        <strain evidence="5">Cra20</strain>
    </source>
</reference>
<dbReference type="SMART" id="SM00382">
    <property type="entry name" value="AAA"/>
    <property type="match status" value="1"/>
</dbReference>
<dbReference type="PANTHER" id="PTHR23073">
    <property type="entry name" value="26S PROTEASOME REGULATORY SUBUNIT"/>
    <property type="match status" value="1"/>
</dbReference>
<dbReference type="InterPro" id="IPR027417">
    <property type="entry name" value="P-loop_NTPase"/>
</dbReference>
<name>A0ABU3N9D9_9SPHN</name>
<sequence length="697" mass="75684">MSQVDRWLAANGAYLNRELTLLRRRIGALAERADDLASLPPTTAVHPRAAGLRRWFHYGPSSSKAEPVAPPVDALAGPEATEDATEAIDSREPRYAPALTVLAQRLGLSEFERQLLLMCAAMEFDTGFGALCARAQPGSGNKGPTFELALAALDNPAWDVLSPERPLRYWRLIEIHQPAAQPLVSSALRADERIVNYIKGLNYLDDRLAPLVESIADDGDTALPPSQSAIADAITAHLADGIQPPLFQLLGDSAASKLAVARAVAAQAGTRLYRLRGDAAPTAQGESETFVRLWQREAALLPLALYIDAEDIEPAHAQAVERLLNRCGGLVFVASARAWRDVARPTTIFEVAKPLAAEQHQLWRDALGAEGDHQAALLAGQFNLDQAAIDTIVLGATAASEGDAATRDGMLWAAALAQTRPALDQLAQPIRPKAGWDDIELPMRERAQLAEIAAQVRNRTAVYDDWGFRARLSRGLGISVLFAGDSGTGKTMAAEVLARELDLLLYRIDLSGVVSKFIGETEKNLRKLFDAAEDGGAILFFDEADALFGKRSEVKDSHDRYANIEINYLLQRMEGYRGLAILTTNMKSALDQAFVRRLRFIVNFPFPGTAERAAIWDKVFPPAVDTRALDFGRLARLNLTGGSIHNIALNAAFAAVAAGSELTMPIVLEAARSEFLKLEKPINEADFRWLESLEGAA</sequence>
<evidence type="ECO:0000259" key="4">
    <source>
        <dbReference type="SMART" id="SM00382"/>
    </source>
</evidence>
<dbReference type="Pfam" id="PF00004">
    <property type="entry name" value="AAA"/>
    <property type="match status" value="1"/>
</dbReference>
<dbReference type="InterPro" id="IPR050221">
    <property type="entry name" value="26S_Proteasome_ATPase"/>
</dbReference>
<dbReference type="CDD" id="cd19481">
    <property type="entry name" value="RecA-like_protease"/>
    <property type="match status" value="1"/>
</dbReference>
<comment type="similarity">
    <text evidence="1">Belongs to the AAA ATPase family.</text>
</comment>
<dbReference type="InterPro" id="IPR054472">
    <property type="entry name" value="WHD"/>
</dbReference>
<evidence type="ECO:0000256" key="2">
    <source>
        <dbReference type="ARBA" id="ARBA00022741"/>
    </source>
</evidence>
<dbReference type="GO" id="GO:0005524">
    <property type="term" value="F:ATP binding"/>
    <property type="evidence" value="ECO:0007669"/>
    <property type="project" value="UniProtKB-KW"/>
</dbReference>
<feature type="domain" description="AAA+ ATPase" evidence="4">
    <location>
        <begin position="476"/>
        <end position="608"/>
    </location>
</feature>
<dbReference type="SUPFAM" id="SSF52540">
    <property type="entry name" value="P-loop containing nucleoside triphosphate hydrolases"/>
    <property type="match status" value="1"/>
</dbReference>
<dbReference type="InterPro" id="IPR003593">
    <property type="entry name" value="AAA+_ATPase"/>
</dbReference>
<dbReference type="InterPro" id="IPR003959">
    <property type="entry name" value="ATPase_AAA_core"/>
</dbReference>
<evidence type="ECO:0000313" key="5">
    <source>
        <dbReference type="EMBL" id="MDT8760901.1"/>
    </source>
</evidence>
<dbReference type="EMBL" id="JALMLT010000006">
    <property type="protein sequence ID" value="MDT8760901.1"/>
    <property type="molecule type" value="Genomic_DNA"/>
</dbReference>
<protein>
    <submittedName>
        <fullName evidence="5">ATP-binding protein</fullName>
    </submittedName>
</protein>
<proteinExistence type="inferred from homology"/>
<organism evidence="5">
    <name type="scientific">Sphingomonas psychrotolerans</name>
    <dbReference type="NCBI Taxonomy" id="1327635"/>
    <lineage>
        <taxon>Bacteria</taxon>
        <taxon>Pseudomonadati</taxon>
        <taxon>Pseudomonadota</taxon>
        <taxon>Alphaproteobacteria</taxon>
        <taxon>Sphingomonadales</taxon>
        <taxon>Sphingomonadaceae</taxon>
        <taxon>Sphingomonas</taxon>
    </lineage>
</organism>
<dbReference type="Pfam" id="PF22977">
    <property type="entry name" value="WHD"/>
    <property type="match status" value="1"/>
</dbReference>
<comment type="caution">
    <text evidence="5">The sequence shown here is derived from an EMBL/GenBank/DDBJ whole genome shotgun (WGS) entry which is preliminary data.</text>
</comment>
<keyword evidence="3 5" id="KW-0067">ATP-binding</keyword>